<feature type="transmembrane region" description="Helical" evidence="1">
    <location>
        <begin position="38"/>
        <end position="58"/>
    </location>
</feature>
<sequence length="180" mass="19826">MKVEYITDPSDAQLARSLTVRSVANATGIATSSAIAQFLTVMLFFMALFANLTVIAIGKDRTRSHAIAAASLALAGTVHLAWRYRWRRRCESLMTGISQRPSTPVTITLGDDGISVTSPLRHAHWPWTGVRGVRTLERHTALTFFDYETCAIPDRAFATPEEKAEFSAQVRRHLPLAANA</sequence>
<evidence type="ECO:0000256" key="1">
    <source>
        <dbReference type="SAM" id="Phobius"/>
    </source>
</evidence>
<keyword evidence="1" id="KW-1133">Transmembrane helix</keyword>
<feature type="transmembrane region" description="Helical" evidence="1">
    <location>
        <begin position="64"/>
        <end position="82"/>
    </location>
</feature>
<keyword evidence="1" id="KW-0472">Membrane</keyword>
<evidence type="ECO:0000313" key="2">
    <source>
        <dbReference type="EMBL" id="UXI66550.1"/>
    </source>
</evidence>
<name>A0ABY6BDZ5_9GAMM</name>
<reference evidence="2" key="1">
    <citation type="submission" date="2022-09" db="EMBL/GenBank/DDBJ databases">
        <title>Tahibacter sp. nov., isolated from a fresh water.</title>
        <authorList>
            <person name="Baek J.H."/>
            <person name="Lee J.K."/>
            <person name="Kim J.M."/>
            <person name="Jeon C.O."/>
        </authorList>
    </citation>
    <scope>NUCLEOTIDE SEQUENCE</scope>
    <source>
        <strain evidence="2">W38</strain>
    </source>
</reference>
<keyword evidence="1" id="KW-0812">Transmembrane</keyword>
<evidence type="ECO:0000313" key="3">
    <source>
        <dbReference type="Proteomes" id="UP001064632"/>
    </source>
</evidence>
<proteinExistence type="predicted"/>
<organism evidence="2 3">
    <name type="scientific">Tahibacter amnicola</name>
    <dbReference type="NCBI Taxonomy" id="2976241"/>
    <lineage>
        <taxon>Bacteria</taxon>
        <taxon>Pseudomonadati</taxon>
        <taxon>Pseudomonadota</taxon>
        <taxon>Gammaproteobacteria</taxon>
        <taxon>Lysobacterales</taxon>
        <taxon>Rhodanobacteraceae</taxon>
        <taxon>Tahibacter</taxon>
    </lineage>
</organism>
<dbReference type="EMBL" id="CP104694">
    <property type="protein sequence ID" value="UXI66550.1"/>
    <property type="molecule type" value="Genomic_DNA"/>
</dbReference>
<gene>
    <name evidence="2" type="ORF">N4264_17580</name>
</gene>
<accession>A0ABY6BDZ5</accession>
<dbReference type="RefSeq" id="WP_261693534.1">
    <property type="nucleotide sequence ID" value="NZ_CP104694.1"/>
</dbReference>
<dbReference type="Proteomes" id="UP001064632">
    <property type="component" value="Chromosome"/>
</dbReference>
<protein>
    <submittedName>
        <fullName evidence="2">YcxB family protein</fullName>
    </submittedName>
</protein>
<keyword evidence="3" id="KW-1185">Reference proteome</keyword>